<feature type="region of interest" description="Disordered" evidence="1">
    <location>
        <begin position="22"/>
        <end position="43"/>
    </location>
</feature>
<accession>A0A6B3NI38</accession>
<sequence length="121" mass="13684">MPSQLVDVSRLVAQSCPSQQGSTFVVTGRGGMPPTPREVLSSDSGWRDWRNLAQVSRQQTFRQELEAGGNSDTSFDLQVETRQKHQIVEAQGWVKSSNGWEIPMNDNYYKFCIIFLIESVM</sequence>
<gene>
    <name evidence="2" type="ORF">F6J89_28085</name>
</gene>
<proteinExistence type="predicted"/>
<comment type="caution">
    <text evidence="2">The sequence shown here is derived from an EMBL/GenBank/DDBJ whole genome shotgun (WGS) entry which is preliminary data.</text>
</comment>
<organism evidence="2">
    <name type="scientific">Symploca sp. SIO1C4</name>
    <dbReference type="NCBI Taxonomy" id="2607765"/>
    <lineage>
        <taxon>Bacteria</taxon>
        <taxon>Bacillati</taxon>
        <taxon>Cyanobacteriota</taxon>
        <taxon>Cyanophyceae</taxon>
        <taxon>Coleofasciculales</taxon>
        <taxon>Coleofasciculaceae</taxon>
        <taxon>Symploca</taxon>
    </lineage>
</organism>
<dbReference type="EMBL" id="JAAHFQ010000797">
    <property type="protein sequence ID" value="NER31370.1"/>
    <property type="molecule type" value="Genomic_DNA"/>
</dbReference>
<evidence type="ECO:0000313" key="2">
    <source>
        <dbReference type="EMBL" id="NER31370.1"/>
    </source>
</evidence>
<evidence type="ECO:0000256" key="1">
    <source>
        <dbReference type="SAM" id="MobiDB-lite"/>
    </source>
</evidence>
<protein>
    <submittedName>
        <fullName evidence="2">S-layer family protein</fullName>
    </submittedName>
</protein>
<reference evidence="2" key="1">
    <citation type="submission" date="2019-11" db="EMBL/GenBank/DDBJ databases">
        <title>Genomic insights into an expanded diversity of filamentous marine cyanobacteria reveals the extraordinary biosynthetic potential of Moorea and Okeania.</title>
        <authorList>
            <person name="Ferreira Leao T."/>
            <person name="Wang M."/>
            <person name="Moss N."/>
            <person name="Da Silva R."/>
            <person name="Sanders J."/>
            <person name="Nurk S."/>
            <person name="Gurevich A."/>
            <person name="Humphrey G."/>
            <person name="Reher R."/>
            <person name="Zhu Q."/>
            <person name="Belda-Ferre P."/>
            <person name="Glukhov E."/>
            <person name="Rex R."/>
            <person name="Dorrestein P.C."/>
            <person name="Knight R."/>
            <person name="Pevzner P."/>
            <person name="Gerwick W.H."/>
            <person name="Gerwick L."/>
        </authorList>
    </citation>
    <scope>NUCLEOTIDE SEQUENCE</scope>
    <source>
        <strain evidence="2">SIO1C4</strain>
    </source>
</reference>
<name>A0A6B3NI38_9CYAN</name>
<dbReference type="AlphaFoldDB" id="A0A6B3NI38"/>